<protein>
    <submittedName>
        <fullName evidence="1">Uncharacterized protein</fullName>
    </submittedName>
</protein>
<dbReference type="Proteomes" id="UP001165481">
    <property type="component" value="Unassembled WGS sequence"/>
</dbReference>
<organism evidence="1 2">
    <name type="scientific">Mesosutterella faecium</name>
    <dbReference type="NCBI Taxonomy" id="2925194"/>
    <lineage>
        <taxon>Bacteria</taxon>
        <taxon>Pseudomonadati</taxon>
        <taxon>Pseudomonadota</taxon>
        <taxon>Betaproteobacteria</taxon>
        <taxon>Burkholderiales</taxon>
        <taxon>Sutterellaceae</taxon>
        <taxon>Mesosutterella</taxon>
    </lineage>
</organism>
<dbReference type="EMBL" id="JAKZJU020000001">
    <property type="protein sequence ID" value="MDL2058682.1"/>
    <property type="molecule type" value="Genomic_DNA"/>
</dbReference>
<proteinExistence type="predicted"/>
<dbReference type="RefSeq" id="WP_285230532.1">
    <property type="nucleotide sequence ID" value="NZ_JAKZJU020000001.1"/>
</dbReference>
<accession>A0ABT7IMZ2</accession>
<keyword evidence="2" id="KW-1185">Reference proteome</keyword>
<comment type="caution">
    <text evidence="1">The sequence shown here is derived from an EMBL/GenBank/DDBJ whole genome shotgun (WGS) entry which is preliminary data.</text>
</comment>
<reference evidence="1" key="1">
    <citation type="submission" date="2023-03" db="EMBL/GenBank/DDBJ databases">
        <title>Mesosutterella sp. nov. isolated from porcine feces.</title>
        <authorList>
            <person name="Yu S."/>
        </authorList>
    </citation>
    <scope>NUCLEOTIDE SEQUENCE</scope>
    <source>
        <strain evidence="1">AGMB02718</strain>
    </source>
</reference>
<evidence type="ECO:0000313" key="1">
    <source>
        <dbReference type="EMBL" id="MDL2058682.1"/>
    </source>
</evidence>
<gene>
    <name evidence="1" type="ORF">MUN46_001785</name>
</gene>
<sequence>MTQAASGIRRGGRRKMQEKIFDISKLMMHNDDLRRLKRSDL</sequence>
<name>A0ABT7IMZ2_9BURK</name>
<evidence type="ECO:0000313" key="2">
    <source>
        <dbReference type="Proteomes" id="UP001165481"/>
    </source>
</evidence>